<evidence type="ECO:0000256" key="1">
    <source>
        <dbReference type="SAM" id="MobiDB-lite"/>
    </source>
</evidence>
<protein>
    <recommendedName>
        <fullName evidence="2">GerMN domain-containing protein</fullName>
    </recommendedName>
</protein>
<sequence>MTPTRSSRTRNRWVAASLGLTVLVSSCGDSSETEQEQTEETGSSIPQPEYDADDSVRLPLAMISPAEQNQEAPLDEDGSLESSEAPGSPVEEESNGQQAHEIEIARTDAFGCGDTLSVIQTVPMVTEDPAVAALEYLISDELYSHGSPAFGNPLSASEDLSVDSVELEGDTVTVQLSGEAVTSSECESWQILTQIETTARAATGATDSEVRLEGQPLAEVLGLGPAQSPVEIREITD</sequence>
<dbReference type="InterPro" id="IPR019606">
    <property type="entry name" value="GerMN"/>
</dbReference>
<gene>
    <name evidence="3" type="ORF">H4W26_001349</name>
</gene>
<dbReference type="Proteomes" id="UP000636579">
    <property type="component" value="Unassembled WGS sequence"/>
</dbReference>
<reference evidence="3 4" key="1">
    <citation type="submission" date="2020-10" db="EMBL/GenBank/DDBJ databases">
        <title>Sequencing the genomes of 1000 actinobacteria strains.</title>
        <authorList>
            <person name="Klenk H.-P."/>
        </authorList>
    </citation>
    <scope>NUCLEOTIDE SEQUENCE [LARGE SCALE GENOMIC DNA]</scope>
    <source>
        <strain evidence="3 4">DSM 15474</strain>
    </source>
</reference>
<proteinExistence type="predicted"/>
<evidence type="ECO:0000313" key="4">
    <source>
        <dbReference type="Proteomes" id="UP000636579"/>
    </source>
</evidence>
<accession>A0ABR9J6G5</accession>
<comment type="caution">
    <text evidence="3">The sequence shown here is derived from an EMBL/GenBank/DDBJ whole genome shotgun (WGS) entry which is preliminary data.</text>
</comment>
<keyword evidence="4" id="KW-1185">Reference proteome</keyword>
<dbReference type="EMBL" id="JADBEE010000001">
    <property type="protein sequence ID" value="MBE1514594.1"/>
    <property type="molecule type" value="Genomic_DNA"/>
</dbReference>
<organism evidence="3 4">
    <name type="scientific">Nesterenkonia halotolerans</name>
    <dbReference type="NCBI Taxonomy" id="225325"/>
    <lineage>
        <taxon>Bacteria</taxon>
        <taxon>Bacillati</taxon>
        <taxon>Actinomycetota</taxon>
        <taxon>Actinomycetes</taxon>
        <taxon>Micrococcales</taxon>
        <taxon>Micrococcaceae</taxon>
        <taxon>Nesterenkonia</taxon>
    </lineage>
</organism>
<evidence type="ECO:0000313" key="3">
    <source>
        <dbReference type="EMBL" id="MBE1514594.1"/>
    </source>
</evidence>
<evidence type="ECO:0000259" key="2">
    <source>
        <dbReference type="Pfam" id="PF10646"/>
    </source>
</evidence>
<name>A0ABR9J6G5_9MICC</name>
<dbReference type="Pfam" id="PF10646">
    <property type="entry name" value="Germane"/>
    <property type="match status" value="1"/>
</dbReference>
<feature type="domain" description="GerMN" evidence="2">
    <location>
        <begin position="121"/>
        <end position="217"/>
    </location>
</feature>
<feature type="region of interest" description="Disordered" evidence="1">
    <location>
        <begin position="25"/>
        <end position="98"/>
    </location>
</feature>
<dbReference type="RefSeq" id="WP_192591324.1">
    <property type="nucleotide sequence ID" value="NZ_JADBEE010000001.1"/>
</dbReference>
<dbReference type="PROSITE" id="PS51257">
    <property type="entry name" value="PROKAR_LIPOPROTEIN"/>
    <property type="match status" value="1"/>
</dbReference>